<protein>
    <recommendedName>
        <fullName evidence="4">DUF3108 domain-containing protein</fullName>
    </recommendedName>
</protein>
<accession>A0AAE3HLL5</accession>
<reference evidence="2" key="1">
    <citation type="submission" date="2022-08" db="EMBL/GenBank/DDBJ databases">
        <title>Genomic Encyclopedia of Type Strains, Phase III (KMG-III): the genomes of soil and plant-associated and newly described type strains.</title>
        <authorList>
            <person name="Whitman W."/>
        </authorList>
    </citation>
    <scope>NUCLEOTIDE SEQUENCE</scope>
    <source>
        <strain evidence="2">HMT 1</strain>
    </source>
</reference>
<gene>
    <name evidence="2" type="ORF">J2T55_001509</name>
</gene>
<dbReference type="AlphaFoldDB" id="A0AAE3HLL5"/>
<feature type="chain" id="PRO_5042219005" description="DUF3108 domain-containing protein" evidence="1">
    <location>
        <begin position="20"/>
        <end position="241"/>
    </location>
</feature>
<keyword evidence="3" id="KW-1185">Reference proteome</keyword>
<dbReference type="Proteomes" id="UP001204445">
    <property type="component" value="Unassembled WGS sequence"/>
</dbReference>
<evidence type="ECO:0000313" key="3">
    <source>
        <dbReference type="Proteomes" id="UP001204445"/>
    </source>
</evidence>
<feature type="signal peptide" evidence="1">
    <location>
        <begin position="1"/>
        <end position="19"/>
    </location>
</feature>
<sequence length="241" mass="26940">MLLRLLTALLLVTTLGSCADQSSDYYPLAPGTSWRYSIELTTMDGVEQQKYIVAAGEPRVWEEQRLPVRRTLDGTRVFYRNDDTGIYRIASQRRDASEPTALPEERRVVLRKPLQPGTSWRGRTETITLARTGPPQRTEYEISASVEMEYTIESTDASVTVPAGRFDNCLRVSGQGQRRNYDAGNYIGPTDISIDKTDWYAPGVGLVKSVRAESTSGRVLNQGEMQTFAGKVVFELEAFEG</sequence>
<dbReference type="PROSITE" id="PS51257">
    <property type="entry name" value="PROKAR_LIPOPROTEIN"/>
    <property type="match status" value="1"/>
</dbReference>
<dbReference type="EMBL" id="JANUCT010000009">
    <property type="protein sequence ID" value="MCS3903483.1"/>
    <property type="molecule type" value="Genomic_DNA"/>
</dbReference>
<organism evidence="2 3">
    <name type="scientific">Methylohalomonas lacus</name>
    <dbReference type="NCBI Taxonomy" id="398773"/>
    <lineage>
        <taxon>Bacteria</taxon>
        <taxon>Pseudomonadati</taxon>
        <taxon>Pseudomonadota</taxon>
        <taxon>Gammaproteobacteria</taxon>
        <taxon>Methylohalomonadales</taxon>
        <taxon>Methylohalomonadaceae</taxon>
        <taxon>Methylohalomonas</taxon>
    </lineage>
</organism>
<evidence type="ECO:0008006" key="4">
    <source>
        <dbReference type="Google" id="ProtNLM"/>
    </source>
</evidence>
<comment type="caution">
    <text evidence="2">The sequence shown here is derived from an EMBL/GenBank/DDBJ whole genome shotgun (WGS) entry which is preliminary data.</text>
</comment>
<keyword evidence="1" id="KW-0732">Signal</keyword>
<evidence type="ECO:0000256" key="1">
    <source>
        <dbReference type="SAM" id="SignalP"/>
    </source>
</evidence>
<name>A0AAE3HLL5_9GAMM</name>
<dbReference type="Gene3D" id="2.40.360.20">
    <property type="match status" value="1"/>
</dbReference>
<dbReference type="RefSeq" id="WP_259055282.1">
    <property type="nucleotide sequence ID" value="NZ_JANUCT010000009.1"/>
</dbReference>
<proteinExistence type="predicted"/>
<evidence type="ECO:0000313" key="2">
    <source>
        <dbReference type="EMBL" id="MCS3903483.1"/>
    </source>
</evidence>